<protein>
    <submittedName>
        <fullName evidence="2">TerB family tellurite resistance protein</fullName>
    </submittedName>
</protein>
<reference evidence="2 3" key="1">
    <citation type="submission" date="2019-05" db="EMBL/GenBank/DDBJ databases">
        <title>Genome sequences of Thalassotalea litorea 1K03283.</title>
        <authorList>
            <person name="Zhang D."/>
        </authorList>
    </citation>
    <scope>NUCLEOTIDE SEQUENCE [LARGE SCALE GENOMIC DNA]</scope>
    <source>
        <strain evidence="2 3">MCCC 1K03283</strain>
    </source>
</reference>
<evidence type="ECO:0000259" key="1">
    <source>
        <dbReference type="Pfam" id="PF05099"/>
    </source>
</evidence>
<dbReference type="EMBL" id="VCBC01000003">
    <property type="protein sequence ID" value="TLU67146.1"/>
    <property type="molecule type" value="Genomic_DNA"/>
</dbReference>
<dbReference type="InterPro" id="IPR007791">
    <property type="entry name" value="DjlA_N"/>
</dbReference>
<comment type="caution">
    <text evidence="2">The sequence shown here is derived from an EMBL/GenBank/DDBJ whole genome shotgun (WGS) entry which is preliminary data.</text>
</comment>
<organism evidence="2 3">
    <name type="scientific">Thalassotalea litorea</name>
    <dbReference type="NCBI Taxonomy" id="2020715"/>
    <lineage>
        <taxon>Bacteria</taxon>
        <taxon>Pseudomonadati</taxon>
        <taxon>Pseudomonadota</taxon>
        <taxon>Gammaproteobacteria</taxon>
        <taxon>Alteromonadales</taxon>
        <taxon>Colwelliaceae</taxon>
        <taxon>Thalassotalea</taxon>
    </lineage>
</organism>
<keyword evidence="3" id="KW-1185">Reference proteome</keyword>
<dbReference type="SUPFAM" id="SSF158682">
    <property type="entry name" value="TerB-like"/>
    <property type="match status" value="1"/>
</dbReference>
<proteinExistence type="predicted"/>
<name>A0A5R9IVE9_9GAMM</name>
<accession>A0A5R9IVE9</accession>
<dbReference type="Gene3D" id="1.10.3680.10">
    <property type="entry name" value="TerB-like"/>
    <property type="match status" value="1"/>
</dbReference>
<dbReference type="Pfam" id="PF05099">
    <property type="entry name" value="TerB"/>
    <property type="match status" value="1"/>
</dbReference>
<evidence type="ECO:0000313" key="2">
    <source>
        <dbReference type="EMBL" id="TLU67146.1"/>
    </source>
</evidence>
<evidence type="ECO:0000313" key="3">
    <source>
        <dbReference type="Proteomes" id="UP000307790"/>
    </source>
</evidence>
<dbReference type="Proteomes" id="UP000307790">
    <property type="component" value="Unassembled WGS sequence"/>
</dbReference>
<dbReference type="AlphaFoldDB" id="A0A5R9IVE9"/>
<feature type="domain" description="Co-chaperone DjlA N-terminal" evidence="1">
    <location>
        <begin position="64"/>
        <end position="171"/>
    </location>
</feature>
<gene>
    <name evidence="2" type="ORF">FE810_02350</name>
</gene>
<sequence length="175" mass="19577">MHIILGVIGSIITILILINRLSEAGLDIGWLNPFSWHRRRKYRNNHDLNPVFKLDSPMDVAALYVVGAAKADGDITATQKQAIVDMFESEFHLSNSQAKELLSSSVHLIGNGQEFYDNPDRCIERTYDDFSPEQVDSVNALLNRIIEVDGNATAEQTSFVSKVAKAFPVQSQSKW</sequence>
<dbReference type="CDD" id="cd07177">
    <property type="entry name" value="terB_like"/>
    <property type="match status" value="1"/>
</dbReference>
<dbReference type="RefSeq" id="WP_138318427.1">
    <property type="nucleotide sequence ID" value="NZ_JBHOGV010000052.1"/>
</dbReference>
<dbReference type="OrthoDB" id="5703355at2"/>
<dbReference type="InterPro" id="IPR029024">
    <property type="entry name" value="TerB-like"/>
</dbReference>